<organism evidence="9">
    <name type="scientific">freshwater metagenome</name>
    <dbReference type="NCBI Taxonomy" id="449393"/>
    <lineage>
        <taxon>unclassified sequences</taxon>
        <taxon>metagenomes</taxon>
        <taxon>ecological metagenomes</taxon>
    </lineage>
</organism>
<dbReference type="PANTHER" id="PTHR21299">
    <property type="entry name" value="CYTIDYLATE KINASE/PANTOATE-BETA-ALANINE LIGASE"/>
    <property type="match status" value="1"/>
</dbReference>
<dbReference type="CDD" id="cd00560">
    <property type="entry name" value="PanC"/>
    <property type="match status" value="1"/>
</dbReference>
<keyword evidence="4" id="KW-0436">Ligase</keyword>
<evidence type="ECO:0000256" key="8">
    <source>
        <dbReference type="ARBA" id="ARBA00048258"/>
    </source>
</evidence>
<reference evidence="9" key="1">
    <citation type="submission" date="2020-05" db="EMBL/GenBank/DDBJ databases">
        <authorList>
            <person name="Chiriac C."/>
            <person name="Salcher M."/>
            <person name="Ghai R."/>
            <person name="Kavagutti S V."/>
        </authorList>
    </citation>
    <scope>NUCLEOTIDE SEQUENCE</scope>
</reference>
<dbReference type="InterPro" id="IPR003721">
    <property type="entry name" value="Pantoate_ligase"/>
</dbReference>
<dbReference type="EMBL" id="CAEZUL010000126">
    <property type="protein sequence ID" value="CAB4605172.1"/>
    <property type="molecule type" value="Genomic_DNA"/>
</dbReference>
<keyword evidence="7" id="KW-0067">ATP-binding</keyword>
<accession>A0A6J6GUV4</accession>
<comment type="pathway">
    <text evidence="1">Cofactor biosynthesis; (R)-pantothenate biosynthesis; (R)-pantothenate from (R)-pantoate and beta-alanine: step 1/1.</text>
</comment>
<evidence type="ECO:0000256" key="3">
    <source>
        <dbReference type="ARBA" id="ARBA00012219"/>
    </source>
</evidence>
<proteinExistence type="inferred from homology"/>
<dbReference type="InterPro" id="IPR042176">
    <property type="entry name" value="Pantoate_ligase_C"/>
</dbReference>
<dbReference type="HAMAP" id="MF_00158">
    <property type="entry name" value="PanC"/>
    <property type="match status" value="1"/>
</dbReference>
<dbReference type="GO" id="GO:0015940">
    <property type="term" value="P:pantothenate biosynthetic process"/>
    <property type="evidence" value="ECO:0007669"/>
    <property type="project" value="UniProtKB-UniPathway"/>
</dbReference>
<evidence type="ECO:0000256" key="1">
    <source>
        <dbReference type="ARBA" id="ARBA00004990"/>
    </source>
</evidence>
<dbReference type="Gene3D" id="3.40.50.620">
    <property type="entry name" value="HUPs"/>
    <property type="match status" value="1"/>
</dbReference>
<dbReference type="GO" id="GO:0005524">
    <property type="term" value="F:ATP binding"/>
    <property type="evidence" value="ECO:0007669"/>
    <property type="project" value="UniProtKB-KW"/>
</dbReference>
<dbReference type="UniPathway" id="UPA00028">
    <property type="reaction ID" value="UER00005"/>
</dbReference>
<comment type="catalytic activity">
    <reaction evidence="8">
        <text>(R)-pantoate + beta-alanine + ATP = (R)-pantothenate + AMP + diphosphate + H(+)</text>
        <dbReference type="Rhea" id="RHEA:10912"/>
        <dbReference type="ChEBI" id="CHEBI:15378"/>
        <dbReference type="ChEBI" id="CHEBI:15980"/>
        <dbReference type="ChEBI" id="CHEBI:29032"/>
        <dbReference type="ChEBI" id="CHEBI:30616"/>
        <dbReference type="ChEBI" id="CHEBI:33019"/>
        <dbReference type="ChEBI" id="CHEBI:57966"/>
        <dbReference type="ChEBI" id="CHEBI:456215"/>
        <dbReference type="EC" id="6.3.2.1"/>
    </reaction>
</comment>
<dbReference type="AlphaFoldDB" id="A0A6J6GUV4"/>
<keyword evidence="5" id="KW-0566">Pantothenate biosynthesis</keyword>
<dbReference type="GO" id="GO:0005829">
    <property type="term" value="C:cytosol"/>
    <property type="evidence" value="ECO:0007669"/>
    <property type="project" value="TreeGrafter"/>
</dbReference>
<dbReference type="Gene3D" id="3.30.1300.10">
    <property type="entry name" value="Pantoate-beta-alanine ligase, C-terminal domain"/>
    <property type="match status" value="1"/>
</dbReference>
<dbReference type="EC" id="6.3.2.1" evidence="3"/>
<protein>
    <recommendedName>
        <fullName evidence="3">pantoate--beta-alanine ligase (AMP-forming)</fullName>
        <ecNumber evidence="3">6.3.2.1</ecNumber>
    </recommendedName>
</protein>
<dbReference type="Pfam" id="PF02569">
    <property type="entry name" value="Pantoate_ligase"/>
    <property type="match status" value="1"/>
</dbReference>
<sequence length="282" mass="30602">MKVLSTPRDMYEWSREQSQLGNSIGFVPTMGALHKGHMALLEQSKAQCDVTVLSIFVNQTQFTNDEDFVLYPRTEMEDLALAELLQVDVVYMPSPESMYPAGYSTSITAGSIAESMEGEFRPGHFAGVATVVVKLLNAVQPTVMFLGQKDFQQVAVLRRIVQDLNFSCSVQAVPTIRAENGLALSSRNSRLSPADVSRASHIFVALCAARDIVASGETNAEVVITATRKVIDQIDNCVIEYVAIVEPNTLTSVESITGEVVICIAAIVGGVRLIDNMVLDIA</sequence>
<dbReference type="NCBIfam" id="TIGR00018">
    <property type="entry name" value="panC"/>
    <property type="match status" value="1"/>
</dbReference>
<dbReference type="GO" id="GO:0004592">
    <property type="term" value="F:pantoate-beta-alanine ligase activity"/>
    <property type="evidence" value="ECO:0007669"/>
    <property type="project" value="UniProtKB-EC"/>
</dbReference>
<dbReference type="NCBIfam" id="TIGR00125">
    <property type="entry name" value="cyt_tran_rel"/>
    <property type="match status" value="1"/>
</dbReference>
<dbReference type="InterPro" id="IPR014729">
    <property type="entry name" value="Rossmann-like_a/b/a_fold"/>
</dbReference>
<name>A0A6J6GUV4_9ZZZZ</name>
<evidence type="ECO:0000256" key="5">
    <source>
        <dbReference type="ARBA" id="ARBA00022655"/>
    </source>
</evidence>
<evidence type="ECO:0000256" key="2">
    <source>
        <dbReference type="ARBA" id="ARBA00009256"/>
    </source>
</evidence>
<evidence type="ECO:0000256" key="6">
    <source>
        <dbReference type="ARBA" id="ARBA00022741"/>
    </source>
</evidence>
<comment type="similarity">
    <text evidence="2">Belongs to the pantothenate synthetase family.</text>
</comment>
<gene>
    <name evidence="9" type="ORF">UFOPK1808_01038</name>
</gene>
<evidence type="ECO:0000256" key="4">
    <source>
        <dbReference type="ARBA" id="ARBA00022598"/>
    </source>
</evidence>
<dbReference type="PANTHER" id="PTHR21299:SF1">
    <property type="entry name" value="PANTOATE--BETA-ALANINE LIGASE"/>
    <property type="match status" value="1"/>
</dbReference>
<keyword evidence="6" id="KW-0547">Nucleotide-binding</keyword>
<evidence type="ECO:0000313" key="9">
    <source>
        <dbReference type="EMBL" id="CAB4605172.1"/>
    </source>
</evidence>
<dbReference type="InterPro" id="IPR004821">
    <property type="entry name" value="Cyt_trans-like"/>
</dbReference>
<dbReference type="SUPFAM" id="SSF52374">
    <property type="entry name" value="Nucleotidylyl transferase"/>
    <property type="match status" value="1"/>
</dbReference>
<evidence type="ECO:0000256" key="7">
    <source>
        <dbReference type="ARBA" id="ARBA00022840"/>
    </source>
</evidence>